<dbReference type="Ensembl" id="ENSHCOT00000022788.1">
    <property type="protein sequence ID" value="ENSHCOP00000027031.1"/>
    <property type="gene ID" value="ENSHCOG00000018520.1"/>
</dbReference>
<feature type="transmembrane region" description="Helical" evidence="11">
    <location>
        <begin position="127"/>
        <end position="152"/>
    </location>
</feature>
<keyword evidence="9 11" id="KW-0472">Membrane</keyword>
<keyword evidence="13" id="KW-1185">Reference proteome</keyword>
<keyword evidence="7" id="KW-0732">Signal</keyword>
<dbReference type="Gene3D" id="1.20.140.150">
    <property type="match status" value="1"/>
</dbReference>
<dbReference type="GO" id="GO:0005886">
    <property type="term" value="C:plasma membrane"/>
    <property type="evidence" value="ECO:0007669"/>
    <property type="project" value="UniProtKB-SubCell"/>
</dbReference>
<evidence type="ECO:0000256" key="5">
    <source>
        <dbReference type="ARBA" id="ARBA00022541"/>
    </source>
</evidence>
<evidence type="ECO:0000256" key="8">
    <source>
        <dbReference type="ARBA" id="ARBA00022989"/>
    </source>
</evidence>
<dbReference type="GeneTree" id="ENSGT00390000017581"/>
<dbReference type="AlphaFoldDB" id="A0A3Q2Z5D8"/>
<evidence type="ECO:0000313" key="12">
    <source>
        <dbReference type="Ensembl" id="ENSHCOP00000027031.1"/>
    </source>
</evidence>
<dbReference type="Proteomes" id="UP000264820">
    <property type="component" value="Unplaced"/>
</dbReference>
<keyword evidence="5" id="KW-0517">Myogenesis</keyword>
<keyword evidence="8 11" id="KW-1133">Transmembrane helix</keyword>
<organism evidence="12 13">
    <name type="scientific">Hippocampus comes</name>
    <name type="common">Tiger tail seahorse</name>
    <dbReference type="NCBI Taxonomy" id="109280"/>
    <lineage>
        <taxon>Eukaryota</taxon>
        <taxon>Metazoa</taxon>
        <taxon>Chordata</taxon>
        <taxon>Craniata</taxon>
        <taxon>Vertebrata</taxon>
        <taxon>Euteleostomi</taxon>
        <taxon>Actinopterygii</taxon>
        <taxon>Neopterygii</taxon>
        <taxon>Teleostei</taxon>
        <taxon>Neoteleostei</taxon>
        <taxon>Acanthomorphata</taxon>
        <taxon>Syngnathiaria</taxon>
        <taxon>Syngnathiformes</taxon>
        <taxon>Syngnathoidei</taxon>
        <taxon>Syngnathidae</taxon>
        <taxon>Hippocampus</taxon>
    </lineage>
</organism>
<evidence type="ECO:0000256" key="6">
    <source>
        <dbReference type="ARBA" id="ARBA00022692"/>
    </source>
</evidence>
<evidence type="ECO:0000313" key="13">
    <source>
        <dbReference type="Proteomes" id="UP000264820"/>
    </source>
</evidence>
<evidence type="ECO:0000256" key="11">
    <source>
        <dbReference type="SAM" id="Phobius"/>
    </source>
</evidence>
<evidence type="ECO:0000256" key="7">
    <source>
        <dbReference type="ARBA" id="ARBA00022729"/>
    </source>
</evidence>
<evidence type="ECO:0000256" key="9">
    <source>
        <dbReference type="ARBA" id="ARBA00023136"/>
    </source>
</evidence>
<keyword evidence="4" id="KW-1003">Cell membrane</keyword>
<dbReference type="Pfam" id="PF13903">
    <property type="entry name" value="Claudin_2"/>
    <property type="match status" value="1"/>
</dbReference>
<evidence type="ECO:0000256" key="1">
    <source>
        <dbReference type="ARBA" id="ARBA00004651"/>
    </source>
</evidence>
<dbReference type="OMA" id="REENMMW"/>
<evidence type="ECO:0000256" key="10">
    <source>
        <dbReference type="ARBA" id="ARBA00023180"/>
    </source>
</evidence>
<dbReference type="InterPro" id="IPR004031">
    <property type="entry name" value="PMP22/EMP/MP20/Claudin"/>
</dbReference>
<name>A0A3Q2Z5D8_HIPCM</name>
<proteinExistence type="inferred from homology"/>
<dbReference type="GO" id="GO:0007517">
    <property type="term" value="P:muscle organ development"/>
    <property type="evidence" value="ECO:0007669"/>
    <property type="project" value="UniProtKB-KW"/>
</dbReference>
<feature type="transmembrane region" description="Helical" evidence="11">
    <location>
        <begin position="216"/>
        <end position="235"/>
    </location>
</feature>
<evidence type="ECO:0000256" key="3">
    <source>
        <dbReference type="ARBA" id="ARBA00014600"/>
    </source>
</evidence>
<protein>
    <recommendedName>
        <fullName evidence="3">Transmembrane protein 182</fullName>
    </recommendedName>
</protein>
<comment type="subcellular location">
    <subcellularLocation>
        <location evidence="1">Cell membrane</location>
        <topology evidence="1">Multi-pass membrane protein</topology>
    </subcellularLocation>
</comment>
<reference evidence="12" key="2">
    <citation type="submission" date="2025-09" db="UniProtKB">
        <authorList>
            <consortium name="Ensembl"/>
        </authorList>
    </citation>
    <scope>IDENTIFICATION</scope>
</reference>
<comment type="similarity">
    <text evidence="2">Belongs to the TMEM182 family.</text>
</comment>
<dbReference type="PROSITE" id="PS51257">
    <property type="entry name" value="PROKAR_LIPOPROTEIN"/>
    <property type="match status" value="1"/>
</dbReference>
<evidence type="ECO:0000256" key="4">
    <source>
        <dbReference type="ARBA" id="ARBA00022475"/>
    </source>
</evidence>
<feature type="transmembrane region" description="Helical" evidence="11">
    <location>
        <begin position="12"/>
        <end position="33"/>
    </location>
</feature>
<dbReference type="InterPro" id="IPR026763">
    <property type="entry name" value="TMEM182"/>
</dbReference>
<keyword evidence="10" id="KW-0325">Glycoprotein</keyword>
<feature type="transmembrane region" description="Helical" evidence="11">
    <location>
        <begin position="164"/>
        <end position="182"/>
    </location>
</feature>
<accession>A0A3Q2Z5D8</accession>
<reference evidence="12" key="1">
    <citation type="submission" date="2025-08" db="UniProtKB">
        <authorList>
            <consortium name="Ensembl"/>
        </authorList>
    </citation>
    <scope>IDENTIFICATION</scope>
</reference>
<keyword evidence="6 11" id="KW-0812">Transmembrane</keyword>
<dbReference type="PANTHER" id="PTHR32012">
    <property type="entry name" value="TRANSMEMBRANE PROTEIN 182-RELATED"/>
    <property type="match status" value="1"/>
</dbReference>
<evidence type="ECO:0000256" key="2">
    <source>
        <dbReference type="ARBA" id="ARBA00006418"/>
    </source>
</evidence>
<dbReference type="PANTHER" id="PTHR32012:SF0">
    <property type="entry name" value="TRANSMEMBRANE PROTEIN 182"/>
    <property type="match status" value="1"/>
</dbReference>
<sequence>MSKRFHLAPDERLSVLLFFALFSVALGLLSTLFSCTTDYWLLGSAELCHPGSGSRETEVAYGTLFGADSMLFHEGLFWRCSFPARSQKYSLWDLWISPLVGHVILHMCTHTMSSAYLIATFSVFRTFWSIFLITGVATVTTGGLSVICTAALSKHKFYKVGGALLICGGVCLLAVVLMYVMWVHVLDTLEEFARGQQVSGCKSFHLSIQHGPSFQLAPVASFFSLLSGLLFLVIAHGVRSLEPHRTHTTPHPPELQTDL</sequence>